<dbReference type="InterPro" id="IPR009056">
    <property type="entry name" value="Cyt_c-like_dom"/>
</dbReference>
<dbReference type="STRING" id="267212.GCA_001063965_00841"/>
<reference evidence="10 11" key="1">
    <citation type="submission" date="2011-02" db="EMBL/GenBank/DDBJ databases">
        <authorList>
            <person name="Muzny D."/>
            <person name="Qin X."/>
            <person name="Deng J."/>
            <person name="Jiang H."/>
            <person name="Liu Y."/>
            <person name="Qu J."/>
            <person name="Song X.-Z."/>
            <person name="Zhang L."/>
            <person name="Thornton R."/>
            <person name="Coyle M."/>
            <person name="Francisco L."/>
            <person name="Jackson L."/>
            <person name="Javaid M."/>
            <person name="Korchina V."/>
            <person name="Kovar C."/>
            <person name="Mata R."/>
            <person name="Mathew T."/>
            <person name="Ngo R."/>
            <person name="Nguyen L."/>
            <person name="Nguyen N."/>
            <person name="Okwuonu G."/>
            <person name="Ongeri F."/>
            <person name="Pham C."/>
            <person name="Simmons D."/>
            <person name="Wilczek-Boney K."/>
            <person name="Hale W."/>
            <person name="Jakkamsetti A."/>
            <person name="Pham P."/>
            <person name="Ruth R."/>
            <person name="San Lucas F."/>
            <person name="Warren J."/>
            <person name="Zhang J."/>
            <person name="Zhao Z."/>
            <person name="Zhou C."/>
            <person name="Zhu D."/>
            <person name="Lee S."/>
            <person name="Bess C."/>
            <person name="Blankenburg K."/>
            <person name="Forbes L."/>
            <person name="Fu Q."/>
            <person name="Gubbala S."/>
            <person name="Hirani K."/>
            <person name="Jayaseelan J.C."/>
            <person name="Lara F."/>
            <person name="Munidasa M."/>
            <person name="Palculict T."/>
            <person name="Patil S."/>
            <person name="Pu L.-L."/>
            <person name="Saada N."/>
            <person name="Tang L."/>
            <person name="Weissenberger G."/>
            <person name="Zhu Y."/>
            <person name="Hemphill L."/>
            <person name="Shang Y."/>
            <person name="Youmans B."/>
            <person name="Ayvaz T."/>
            <person name="Ross M."/>
            <person name="Santibanez J."/>
            <person name="Aqrawi P."/>
            <person name="Gross S."/>
            <person name="Joshi V."/>
            <person name="Fowler G."/>
            <person name="Nazareth L."/>
            <person name="Reid J."/>
            <person name="Worley K."/>
            <person name="Petrosino J."/>
            <person name="Highlander S."/>
            <person name="Gibbs R."/>
        </authorList>
    </citation>
    <scope>NUCLEOTIDE SEQUENCE [LARGE SCALE GENOMIC DNA]</scope>
    <source>
        <strain evidence="10 11">ATCC BAA-1200</strain>
    </source>
</reference>
<protein>
    <submittedName>
        <fullName evidence="10">Cytochrome c family protein</fullName>
    </submittedName>
</protein>
<dbReference type="HOGENOM" id="CLU_082349_1_0_4"/>
<feature type="compositionally biased region" description="Low complexity" evidence="7">
    <location>
        <begin position="161"/>
        <end position="185"/>
    </location>
</feature>
<feature type="region of interest" description="Disordered" evidence="7">
    <location>
        <begin position="154"/>
        <end position="198"/>
    </location>
</feature>
<sequence>MYQPSTRNARGSALFNLIGGIVILLATLFFLVRLATSGYQPGTVEQSTAAAVQTRIQPQGAITEGDGVPVGERKGDKIFAKVCIQCHGADSATPNAPKITHNADWAPRIAQGLQTLFDHAWNGFNAMPAKGGQSDLTELELKRAIVYMANQSGGNFPDPDAAPAAAPASGASEAAASGAASAPAEGAKDTKADAPAAA</sequence>
<dbReference type="PRINTS" id="PR00607">
    <property type="entry name" value="CYTCHROMECIE"/>
</dbReference>
<keyword evidence="11" id="KW-1185">Reference proteome</keyword>
<feature type="domain" description="Cytochrome c" evidence="9">
    <location>
        <begin position="70"/>
        <end position="152"/>
    </location>
</feature>
<evidence type="ECO:0000256" key="4">
    <source>
        <dbReference type="ARBA" id="ARBA00022982"/>
    </source>
</evidence>
<dbReference type="RefSeq" id="WP_007342014.1">
    <property type="nucleotide sequence ID" value="NZ_GL878494.1"/>
</dbReference>
<dbReference type="SUPFAM" id="SSF46626">
    <property type="entry name" value="Cytochrome c"/>
    <property type="match status" value="1"/>
</dbReference>
<organism evidence="10 11">
    <name type="scientific">Neisseria bacilliformis ATCC BAA-1200</name>
    <dbReference type="NCBI Taxonomy" id="888742"/>
    <lineage>
        <taxon>Bacteria</taxon>
        <taxon>Pseudomonadati</taxon>
        <taxon>Pseudomonadota</taxon>
        <taxon>Betaproteobacteria</taxon>
        <taxon>Neisseriales</taxon>
        <taxon>Neisseriaceae</taxon>
        <taxon>Neisseria</taxon>
    </lineage>
</organism>
<dbReference type="GO" id="GO:0009055">
    <property type="term" value="F:electron transfer activity"/>
    <property type="evidence" value="ECO:0007669"/>
    <property type="project" value="InterPro"/>
</dbReference>
<proteinExistence type="predicted"/>
<dbReference type="PANTHER" id="PTHR40942:SF4">
    <property type="entry name" value="CYTOCHROME C5"/>
    <property type="match status" value="1"/>
</dbReference>
<evidence type="ECO:0000256" key="1">
    <source>
        <dbReference type="ARBA" id="ARBA00022448"/>
    </source>
</evidence>
<evidence type="ECO:0000256" key="3">
    <source>
        <dbReference type="ARBA" id="ARBA00022723"/>
    </source>
</evidence>
<dbReference type="Gene3D" id="1.10.760.10">
    <property type="entry name" value="Cytochrome c-like domain"/>
    <property type="match status" value="1"/>
</dbReference>
<keyword evidence="4" id="KW-0249">Electron transport</keyword>
<dbReference type="InterPro" id="IPR036909">
    <property type="entry name" value="Cyt_c-like_dom_sf"/>
</dbReference>
<dbReference type="InterPro" id="IPR002323">
    <property type="entry name" value="Cyt_CIE"/>
</dbReference>
<evidence type="ECO:0000256" key="5">
    <source>
        <dbReference type="ARBA" id="ARBA00023004"/>
    </source>
</evidence>
<keyword evidence="8" id="KW-0812">Transmembrane</keyword>
<keyword evidence="2 6" id="KW-0349">Heme</keyword>
<dbReference type="PANTHER" id="PTHR40942">
    <property type="match status" value="1"/>
</dbReference>
<comment type="caution">
    <text evidence="10">The sequence shown here is derived from an EMBL/GenBank/DDBJ whole genome shotgun (WGS) entry which is preliminary data.</text>
</comment>
<name>F2BBA0_9NEIS</name>
<dbReference type="GO" id="GO:0005506">
    <property type="term" value="F:iron ion binding"/>
    <property type="evidence" value="ECO:0007669"/>
    <property type="project" value="InterPro"/>
</dbReference>
<dbReference type="Proteomes" id="UP000004105">
    <property type="component" value="Unassembled WGS sequence"/>
</dbReference>
<feature type="non-terminal residue" evidence="10">
    <location>
        <position position="198"/>
    </location>
</feature>
<keyword evidence="5 6" id="KW-0408">Iron</keyword>
<accession>F2BBA0</accession>
<dbReference type="PROSITE" id="PS51007">
    <property type="entry name" value="CYTC"/>
    <property type="match status" value="1"/>
</dbReference>
<evidence type="ECO:0000256" key="2">
    <source>
        <dbReference type="ARBA" id="ARBA00022617"/>
    </source>
</evidence>
<keyword evidence="8" id="KW-0472">Membrane</keyword>
<keyword evidence="8" id="KW-1133">Transmembrane helix</keyword>
<evidence type="ECO:0000256" key="7">
    <source>
        <dbReference type="SAM" id="MobiDB-lite"/>
    </source>
</evidence>
<evidence type="ECO:0000313" key="11">
    <source>
        <dbReference type="Proteomes" id="UP000004105"/>
    </source>
</evidence>
<dbReference type="GO" id="GO:0020037">
    <property type="term" value="F:heme binding"/>
    <property type="evidence" value="ECO:0007669"/>
    <property type="project" value="InterPro"/>
</dbReference>
<keyword evidence="1" id="KW-0813">Transport</keyword>
<evidence type="ECO:0000259" key="9">
    <source>
        <dbReference type="PROSITE" id="PS51007"/>
    </source>
</evidence>
<feature type="transmembrane region" description="Helical" evidence="8">
    <location>
        <begin position="12"/>
        <end position="32"/>
    </location>
</feature>
<evidence type="ECO:0000256" key="6">
    <source>
        <dbReference type="PROSITE-ProRule" id="PRU00433"/>
    </source>
</evidence>
<dbReference type="EMBL" id="AFAY01000021">
    <property type="protein sequence ID" value="EGF11199.1"/>
    <property type="molecule type" value="Genomic_DNA"/>
</dbReference>
<keyword evidence="3 6" id="KW-0479">Metal-binding</keyword>
<dbReference type="AlphaFoldDB" id="F2BBA0"/>
<evidence type="ECO:0000256" key="8">
    <source>
        <dbReference type="SAM" id="Phobius"/>
    </source>
</evidence>
<dbReference type="Pfam" id="PF13442">
    <property type="entry name" value="Cytochrome_CBB3"/>
    <property type="match status" value="1"/>
</dbReference>
<evidence type="ECO:0000313" key="10">
    <source>
        <dbReference type="EMBL" id="EGF11199.1"/>
    </source>
</evidence>
<gene>
    <name evidence="10" type="ORF">HMPREF9123_1004</name>
</gene>